<dbReference type="EMBL" id="JAKRKC020000002">
    <property type="protein sequence ID" value="MCK2219736.1"/>
    <property type="molecule type" value="Genomic_DNA"/>
</dbReference>
<feature type="region of interest" description="Disordered" evidence="1">
    <location>
        <begin position="104"/>
        <end position="125"/>
    </location>
</feature>
<evidence type="ECO:0000313" key="2">
    <source>
        <dbReference type="EMBL" id="MCK2219736.1"/>
    </source>
</evidence>
<evidence type="ECO:0008006" key="4">
    <source>
        <dbReference type="Google" id="ProtNLM"/>
    </source>
</evidence>
<organism evidence="2 3">
    <name type="scientific">Actinomadura luzonensis</name>
    <dbReference type="NCBI Taxonomy" id="2805427"/>
    <lineage>
        <taxon>Bacteria</taxon>
        <taxon>Bacillati</taxon>
        <taxon>Actinomycetota</taxon>
        <taxon>Actinomycetes</taxon>
        <taxon>Streptosporangiales</taxon>
        <taxon>Thermomonosporaceae</taxon>
        <taxon>Actinomadura</taxon>
    </lineage>
</organism>
<dbReference type="RefSeq" id="WP_242375259.1">
    <property type="nucleotide sequence ID" value="NZ_JAKRKC020000002.1"/>
</dbReference>
<sequence>MTRQLALFTPAPRKPPTVWGVQLNEVRLYHAAPNAMNWWLPYRHRFDTSGQVQILTTTLGGQVIQIGPYTDRDDADFIAAHLVEQGVPLTAVKTSPWSTPKEYAATVEAQRAARRQRRQGLPPTP</sequence>
<name>A0ABT0G6L8_9ACTN</name>
<evidence type="ECO:0000313" key="3">
    <source>
        <dbReference type="Proteomes" id="UP001317259"/>
    </source>
</evidence>
<keyword evidence="3" id="KW-1185">Reference proteome</keyword>
<comment type="caution">
    <text evidence="2">The sequence shown here is derived from an EMBL/GenBank/DDBJ whole genome shotgun (WGS) entry which is preliminary data.</text>
</comment>
<accession>A0ABT0G6L8</accession>
<dbReference type="Proteomes" id="UP001317259">
    <property type="component" value="Unassembled WGS sequence"/>
</dbReference>
<reference evidence="2 3" key="1">
    <citation type="submission" date="2022-04" db="EMBL/GenBank/DDBJ databases">
        <title>Genome draft of Actinomadura sp. ATCC 31491.</title>
        <authorList>
            <person name="Shi X."/>
            <person name="Du Y."/>
        </authorList>
    </citation>
    <scope>NUCLEOTIDE SEQUENCE [LARGE SCALE GENOMIC DNA]</scope>
    <source>
        <strain evidence="2 3">ATCC 31491</strain>
    </source>
</reference>
<evidence type="ECO:0000256" key="1">
    <source>
        <dbReference type="SAM" id="MobiDB-lite"/>
    </source>
</evidence>
<proteinExistence type="predicted"/>
<gene>
    <name evidence="2" type="ORF">MF672_038965</name>
</gene>
<protein>
    <recommendedName>
        <fullName evidence="4">SPOR domain-containing protein</fullName>
    </recommendedName>
</protein>